<keyword evidence="2" id="KW-1185">Reference proteome</keyword>
<dbReference type="WBParaSite" id="TTAC_0000254901-mRNA-1">
    <property type="protein sequence ID" value="TTAC_0000254901-mRNA-1"/>
    <property type="gene ID" value="TTAC_0000254901"/>
</dbReference>
<organism evidence="3">
    <name type="scientific">Hydatigena taeniaeformis</name>
    <name type="common">Feline tapeworm</name>
    <name type="synonym">Taenia taeniaeformis</name>
    <dbReference type="NCBI Taxonomy" id="6205"/>
    <lineage>
        <taxon>Eukaryota</taxon>
        <taxon>Metazoa</taxon>
        <taxon>Spiralia</taxon>
        <taxon>Lophotrochozoa</taxon>
        <taxon>Platyhelminthes</taxon>
        <taxon>Cestoda</taxon>
        <taxon>Eucestoda</taxon>
        <taxon>Cyclophyllidea</taxon>
        <taxon>Taeniidae</taxon>
        <taxon>Hydatigera</taxon>
    </lineage>
</organism>
<reference evidence="3" key="1">
    <citation type="submission" date="2017-02" db="UniProtKB">
        <authorList>
            <consortium name="WormBaseParasite"/>
        </authorList>
    </citation>
    <scope>IDENTIFICATION</scope>
</reference>
<evidence type="ECO:0000313" key="2">
    <source>
        <dbReference type="Proteomes" id="UP000274429"/>
    </source>
</evidence>
<proteinExistence type="predicted"/>
<sequence>MQHLESIVSLTESWKQTPWEKEDVEALISHLRALRATFVDTSVLGGHDANQEECTQILVALSSALALLLTPESRSYLDQTEGQFHLVVSVLIQCLVNCLSYMAQHQIHVSGEVTATLIASLVYNTSIRDWIFSLKLIHALPLWRVRIGCYAFILITNLITSVQQSGISSDFTTFLLLAVRAMKVISVNGGENVQLMQTWFDHCIILISALCALPMTGEYWKHKIRKQERAVELCTALGTILLLHDYEEQLEGLDAPSMKKLAELCVNACLPGIKVSHDLWMDIMISLLRHCVSKSPFKLSHEEEDNAIVEPLCVALPDDDGQGMLAIMRGSVFLTLNLLPTI</sequence>
<gene>
    <name evidence="1" type="ORF">TTAC_LOCUS2536</name>
</gene>
<accession>A0A0R3WP61</accession>
<dbReference type="AlphaFoldDB" id="A0A0R3WP61"/>
<dbReference type="EMBL" id="UYWX01001183">
    <property type="protein sequence ID" value="VDM20381.1"/>
    <property type="molecule type" value="Genomic_DNA"/>
</dbReference>
<name>A0A0R3WP61_HYDTA</name>
<evidence type="ECO:0000313" key="1">
    <source>
        <dbReference type="EMBL" id="VDM20381.1"/>
    </source>
</evidence>
<dbReference type="STRING" id="6205.A0A0R3WP61"/>
<protein>
    <submittedName>
        <fullName evidence="3">Protein MON2 homolog</fullName>
    </submittedName>
</protein>
<dbReference type="Proteomes" id="UP000274429">
    <property type="component" value="Unassembled WGS sequence"/>
</dbReference>
<evidence type="ECO:0000313" key="3">
    <source>
        <dbReference type="WBParaSite" id="TTAC_0000254901-mRNA-1"/>
    </source>
</evidence>
<dbReference type="OrthoDB" id="6274321at2759"/>
<reference evidence="1 2" key="2">
    <citation type="submission" date="2018-11" db="EMBL/GenBank/DDBJ databases">
        <authorList>
            <consortium name="Pathogen Informatics"/>
        </authorList>
    </citation>
    <scope>NUCLEOTIDE SEQUENCE [LARGE SCALE GENOMIC DNA]</scope>
</reference>